<accession>A0A327K7E4</accession>
<proteinExistence type="predicted"/>
<evidence type="ECO:0000313" key="2">
    <source>
        <dbReference type="Proteomes" id="UP000248863"/>
    </source>
</evidence>
<keyword evidence="2" id="KW-1185">Reference proteome</keyword>
<dbReference type="Proteomes" id="UP000248863">
    <property type="component" value="Unassembled WGS sequence"/>
</dbReference>
<gene>
    <name evidence="1" type="ORF">CH338_22765</name>
</gene>
<comment type="caution">
    <text evidence="1">The sequence shown here is derived from an EMBL/GenBank/DDBJ whole genome shotgun (WGS) entry which is preliminary data.</text>
</comment>
<protein>
    <submittedName>
        <fullName evidence="1">Uncharacterized protein</fullName>
    </submittedName>
</protein>
<dbReference type="RefSeq" id="WP_170145992.1">
    <property type="nucleotide sequence ID" value="NZ_NHSK01000168.1"/>
</dbReference>
<sequence length="78" mass="8840">MFFSSTSQPSPGRKAATKGTWARAVVACPKCGTANMVQRFETIIDEFSVRCSRCGQRSFHHKAEIGVHQMPERRQKKR</sequence>
<evidence type="ECO:0000313" key="1">
    <source>
        <dbReference type="EMBL" id="RAI33322.1"/>
    </source>
</evidence>
<name>A0A327K7E4_9BRAD</name>
<organism evidence="1 2">
    <name type="scientific">Rhodoplanes elegans</name>
    <dbReference type="NCBI Taxonomy" id="29408"/>
    <lineage>
        <taxon>Bacteria</taxon>
        <taxon>Pseudomonadati</taxon>
        <taxon>Pseudomonadota</taxon>
        <taxon>Alphaproteobacteria</taxon>
        <taxon>Hyphomicrobiales</taxon>
        <taxon>Nitrobacteraceae</taxon>
        <taxon>Rhodoplanes</taxon>
    </lineage>
</organism>
<dbReference type="NCBIfam" id="TIGR02098">
    <property type="entry name" value="MJ0042_CXXC"/>
    <property type="match status" value="1"/>
</dbReference>
<dbReference type="EMBL" id="NPEU01000368">
    <property type="protein sequence ID" value="RAI33322.1"/>
    <property type="molecule type" value="Genomic_DNA"/>
</dbReference>
<reference evidence="1 2" key="1">
    <citation type="submission" date="2017-07" db="EMBL/GenBank/DDBJ databases">
        <title>Draft Genome Sequences of Select Purple Nonsulfur Bacteria.</title>
        <authorList>
            <person name="Lasarre B."/>
            <person name="Mckinlay J.B."/>
        </authorList>
    </citation>
    <scope>NUCLEOTIDE SEQUENCE [LARGE SCALE GENOMIC DNA]</scope>
    <source>
        <strain evidence="1 2">DSM 11907</strain>
    </source>
</reference>
<dbReference type="AlphaFoldDB" id="A0A327K7E4"/>
<dbReference type="InterPro" id="IPR011723">
    <property type="entry name" value="Znf/thioredoxin_put"/>
</dbReference>